<evidence type="ECO:0000256" key="3">
    <source>
        <dbReference type="SAM" id="SignalP"/>
    </source>
</evidence>
<evidence type="ECO:0000256" key="2">
    <source>
        <dbReference type="ARBA" id="ARBA00023136"/>
    </source>
</evidence>
<accession>A0A0G8BTE4</accession>
<dbReference type="InterPro" id="IPR050491">
    <property type="entry name" value="AmpC-like"/>
</dbReference>
<dbReference type="RefSeq" id="WP_046960292.1">
    <property type="nucleotide sequence ID" value="NZ_LCYN01000039.1"/>
</dbReference>
<reference evidence="6" key="2">
    <citation type="submission" date="2015-04" db="EMBL/GenBank/DDBJ databases">
        <title>Draft Genome Sequences of Eight Spore-Forming Food Isolates of Bacillus cereus Genome sequencing.</title>
        <authorList>
            <person name="Krawcyk A.O."/>
            <person name="de Jong A."/>
            <person name="Eijlander R.T."/>
            <person name="Berendsen E.M."/>
            <person name="Holsappel S."/>
            <person name="Wells-Bennik M."/>
            <person name="Kuipers O.P."/>
        </authorList>
    </citation>
    <scope>NUCLEOTIDE SEQUENCE [LARGE SCALE GENOMIC DNA]</scope>
    <source>
        <strain evidence="6">B4147</strain>
    </source>
</reference>
<dbReference type="PANTHER" id="PTHR46825">
    <property type="entry name" value="D-ALANYL-D-ALANINE-CARBOXYPEPTIDASE/ENDOPEPTIDASE AMPH"/>
    <property type="match status" value="1"/>
</dbReference>
<dbReference type="SUPFAM" id="SSF56601">
    <property type="entry name" value="beta-lactamase/transpeptidase-like"/>
    <property type="match status" value="1"/>
</dbReference>
<dbReference type="EMBL" id="LCYN01000039">
    <property type="protein sequence ID" value="KKZ90795.1"/>
    <property type="molecule type" value="Genomic_DNA"/>
</dbReference>
<dbReference type="PATRIC" id="fig|1396.433.peg.921"/>
<feature type="signal peptide" evidence="3">
    <location>
        <begin position="1"/>
        <end position="23"/>
    </location>
</feature>
<comment type="caution">
    <text evidence="5">The sequence shown here is derived from an EMBL/GenBank/DDBJ whole genome shotgun (WGS) entry which is preliminary data.</text>
</comment>
<proteinExistence type="predicted"/>
<dbReference type="PANTHER" id="PTHR46825:SF11">
    <property type="entry name" value="PENICILLIN-BINDING PROTEIN 4"/>
    <property type="match status" value="1"/>
</dbReference>
<evidence type="ECO:0000256" key="1">
    <source>
        <dbReference type="ARBA" id="ARBA00004370"/>
    </source>
</evidence>
<dbReference type="GO" id="GO:0016020">
    <property type="term" value="C:membrane"/>
    <property type="evidence" value="ECO:0007669"/>
    <property type="project" value="UniProtKB-SubCell"/>
</dbReference>
<reference evidence="5 6" key="1">
    <citation type="journal article" date="2015" name="Genome Announc.">
        <title>Next-Generation Whole-Genome Sequencing of Eight Strains of Bacillus cereus, Isolated from Food.</title>
        <authorList>
            <person name="Krawczyk A.O."/>
            <person name="de Jong A."/>
            <person name="Eijlander R.T."/>
            <person name="Berendsen E.M."/>
            <person name="Holsappel S."/>
            <person name="Wells-Bennik M.H."/>
            <person name="Kuipers O.P."/>
        </authorList>
    </citation>
    <scope>NUCLEOTIDE SEQUENCE [LARGE SCALE GENOMIC DNA]</scope>
    <source>
        <strain evidence="5 6">B4147</strain>
    </source>
</reference>
<dbReference type="InterPro" id="IPR012338">
    <property type="entry name" value="Beta-lactam/transpept-like"/>
</dbReference>
<evidence type="ECO:0000259" key="4">
    <source>
        <dbReference type="Pfam" id="PF00144"/>
    </source>
</evidence>
<name>A0A0G8BTE4_9BACI</name>
<organism evidence="5 6">
    <name type="scientific">Bacillus wiedmannii</name>
    <dbReference type="NCBI Taxonomy" id="1890302"/>
    <lineage>
        <taxon>Bacteria</taxon>
        <taxon>Bacillati</taxon>
        <taxon>Bacillota</taxon>
        <taxon>Bacilli</taxon>
        <taxon>Bacillales</taxon>
        <taxon>Bacillaceae</taxon>
        <taxon>Bacillus</taxon>
        <taxon>Bacillus cereus group</taxon>
    </lineage>
</organism>
<comment type="subcellular location">
    <subcellularLocation>
        <location evidence="1">Membrane</location>
    </subcellularLocation>
</comment>
<feature type="chain" id="PRO_5039581464" description="Beta-lactamase-related domain-containing protein" evidence="3">
    <location>
        <begin position="24"/>
        <end position="694"/>
    </location>
</feature>
<keyword evidence="3" id="KW-0732">Signal</keyword>
<evidence type="ECO:0000313" key="6">
    <source>
        <dbReference type="Proteomes" id="UP000035350"/>
    </source>
</evidence>
<feature type="domain" description="Beta-lactamase-related" evidence="4">
    <location>
        <begin position="56"/>
        <end position="384"/>
    </location>
</feature>
<dbReference type="AlphaFoldDB" id="A0A0G8BTE4"/>
<keyword evidence="2" id="KW-0472">Membrane</keyword>
<dbReference type="Proteomes" id="UP000035350">
    <property type="component" value="Unassembled WGS sequence"/>
</dbReference>
<gene>
    <name evidence="5" type="ORF">B4147_0158</name>
</gene>
<sequence>MKNKLTGVLAATLALTLILPAGAKAFSDSKTTVVSNAEVASQELKKIAAEKAALLTKSHGTTSVQYALIDNGKLTLSGQAGKNDMEGEQPLTKDTLYGIGSVSKMYATAAVMKLVDEGKVDLDAPVVNYVPDFKMKDGRYKRITPRMLLNHSSGLQGSTLSNAFLFNDNDTYSHDFLLQQLSNQSLKADPGAFSVYCNDGFTLAEILVERVSGMSFTEFLHQRFTEPLKMNHTKTSQDKWRDEKRAGLYFPAYQGQLPIESVNVIGTGGVSSTAEDMVRFSQLFMGQGKGILSDKVVKAMEQEEYKKGMWPGDGDNIFNYGLGWDSVKLYPFSEYGIKALAKGGDTALQHAILVVLPEQKMAAVVLSSGGRSSTNQLMATELLLAALKENGSIKDIKPNKSFGKPVKVKMPQDVAKKAGFYGNSETHFKIEITKNGELFLPSNREEKYVYTADGSFINEKGTSKLNFVTEKNGRTYLRESTYKSTPDLGQGAMTHYLAEKLEDNVLSKKTAAAWAKREGVKFYLVNEKFSSIEYLVQPKLITTQITRKEGLEGYWEGRKITGPNTATHQLQIPVMNGRDTTETHFYTEGGNEYMEMAGLLYVSGTNVKPLDAVQSSKVTLQANGHAKWFTIPQAAAGKMMTVTLPSKGAFAVYDENGVCVNFTIVSGNNKVKLPKNGTVVIVGAPNSEFAITLN</sequence>
<dbReference type="Pfam" id="PF00144">
    <property type="entry name" value="Beta-lactamase"/>
    <property type="match status" value="1"/>
</dbReference>
<protein>
    <recommendedName>
        <fullName evidence="4">Beta-lactamase-related domain-containing protein</fullName>
    </recommendedName>
</protein>
<evidence type="ECO:0000313" key="5">
    <source>
        <dbReference type="EMBL" id="KKZ90795.1"/>
    </source>
</evidence>
<dbReference type="InterPro" id="IPR001466">
    <property type="entry name" value="Beta-lactam-related"/>
</dbReference>
<dbReference type="Gene3D" id="3.40.710.10">
    <property type="entry name" value="DD-peptidase/beta-lactamase superfamily"/>
    <property type="match status" value="1"/>
</dbReference>